<dbReference type="SUPFAM" id="SSF110296">
    <property type="entry name" value="Oligoxyloglucan reducing end-specific cellobiohydrolase"/>
    <property type="match status" value="1"/>
</dbReference>
<dbReference type="Proteomes" id="UP000310249">
    <property type="component" value="Unassembled WGS sequence"/>
</dbReference>
<reference evidence="2 3" key="1">
    <citation type="submission" date="2018-01" db="EMBL/GenBank/DDBJ databases">
        <authorList>
            <person name="Paulsen S."/>
            <person name="Gram L.K."/>
        </authorList>
    </citation>
    <scope>NUCLEOTIDE SEQUENCE [LARGE SCALE GENOMIC DNA]</scope>
    <source>
        <strain evidence="2 3">S2676</strain>
    </source>
</reference>
<reference evidence="3" key="2">
    <citation type="submission" date="2019-06" db="EMBL/GenBank/DDBJ databases">
        <title>Co-occurence of chitin degradation, pigmentation and bioactivity in marine Pseudoalteromonas.</title>
        <authorList>
            <person name="Sonnenschein E.C."/>
            <person name="Bech P.K."/>
        </authorList>
    </citation>
    <scope>NUCLEOTIDE SEQUENCE [LARGE SCALE GENOMIC DNA]</scope>
    <source>
        <strain evidence="3">S2676</strain>
    </source>
</reference>
<dbReference type="PROSITE" id="PS51257">
    <property type="entry name" value="PROKAR_LIPOPROTEIN"/>
    <property type="match status" value="1"/>
</dbReference>
<evidence type="ECO:0000313" key="2">
    <source>
        <dbReference type="EMBL" id="TMP29551.1"/>
    </source>
</evidence>
<protein>
    <submittedName>
        <fullName evidence="2">Uncharacterized protein</fullName>
    </submittedName>
</protein>
<feature type="signal peptide" evidence="1">
    <location>
        <begin position="1"/>
        <end position="18"/>
    </location>
</feature>
<sequence length="592" mass="65891">MKHLSLLLTILSVLLLSACNTTSIKQTRISADQPLAAGQGVIAVQVINNTERLAPWHREWGEVIVVRLDNQQALKQAAIAKAKTKAKGKPIDEDKVDWDPDVYTLSARSHGTESSQVFVGAVPEGDYAIVQLYSYHNDGNVVSWVSMPVLSSAGEFKVAKGRFTDLGSVVFQPLLNIKNDSFWSQSSKQKAYVTRLKTSTELGTFVREHYANLSMSVDFSNPLGWQQDILDPIRDSLGALSRDNAYGNKAVSIKGADYNAVLAKFGQLRLVSDRRWQQYNLPTDSELLSAMELNGQLLVGSERGQLFEKTPEGWTNHAPVSAKEAIVWMGTHSQVGYALTSSDKLHTIYKFGSAAEQWQQIGQFKKKQGQTFWVQNGGLFAFFDQAGNLKIINDNKLYWYDVALQQWQAKKYKSFKRFTQLKSGVLLGVEVSQWDGYGDPLVSFDHGQSWQKIQRGSTLLSYNKHDMSLAAVLSDGTLVSTSLQKSATQTKRTHKIITLKPGTDQASGWQQQGPLKANCHTLLPELTSQNTLYFLCDQGQIVSTSDLGQSWHSEVDINIAQMQKQYEEFIASYLERLKKAESTAADNEGASE</sequence>
<evidence type="ECO:0000313" key="3">
    <source>
        <dbReference type="Proteomes" id="UP000310249"/>
    </source>
</evidence>
<gene>
    <name evidence="2" type="ORF">CWB99_08050</name>
</gene>
<keyword evidence="1" id="KW-0732">Signal</keyword>
<evidence type="ECO:0000256" key="1">
    <source>
        <dbReference type="SAM" id="SignalP"/>
    </source>
</evidence>
<feature type="chain" id="PRO_5024277670" evidence="1">
    <location>
        <begin position="19"/>
        <end position="592"/>
    </location>
</feature>
<proteinExistence type="predicted"/>
<accession>A0A5S3WP61</accession>
<dbReference type="OrthoDB" id="6285426at2"/>
<organism evidence="2 3">
    <name type="scientific">Pseudoalteromonas rubra</name>
    <dbReference type="NCBI Taxonomy" id="43658"/>
    <lineage>
        <taxon>Bacteria</taxon>
        <taxon>Pseudomonadati</taxon>
        <taxon>Pseudomonadota</taxon>
        <taxon>Gammaproteobacteria</taxon>
        <taxon>Alteromonadales</taxon>
        <taxon>Pseudoalteromonadaceae</taxon>
        <taxon>Pseudoalteromonas</taxon>
    </lineage>
</organism>
<dbReference type="EMBL" id="PNCI01000017">
    <property type="protein sequence ID" value="TMP29551.1"/>
    <property type="molecule type" value="Genomic_DNA"/>
</dbReference>
<dbReference type="RefSeq" id="WP_138550387.1">
    <property type="nucleotide sequence ID" value="NZ_PNCH01000012.1"/>
</dbReference>
<comment type="caution">
    <text evidence="2">The sequence shown here is derived from an EMBL/GenBank/DDBJ whole genome shotgun (WGS) entry which is preliminary data.</text>
</comment>
<name>A0A5S3WP61_9GAMM</name>
<dbReference type="AlphaFoldDB" id="A0A5S3WP61"/>